<evidence type="ECO:0000259" key="5">
    <source>
        <dbReference type="Pfam" id="PF06428"/>
    </source>
</evidence>
<dbReference type="PANTHER" id="PTHR14430:SF5">
    <property type="entry name" value="GUANINE NUCLEOTIDE EXCHANGE FACTOR FOR RAB-3A"/>
    <property type="match status" value="1"/>
</dbReference>
<organism evidence="6 7">
    <name type="scientific">Xiphorhynchus elegans</name>
    <name type="common">elegant woodcreeper</name>
    <dbReference type="NCBI Taxonomy" id="269412"/>
    <lineage>
        <taxon>Eukaryota</taxon>
        <taxon>Metazoa</taxon>
        <taxon>Chordata</taxon>
        <taxon>Craniata</taxon>
        <taxon>Vertebrata</taxon>
        <taxon>Euteleostomi</taxon>
        <taxon>Archelosauria</taxon>
        <taxon>Archosauria</taxon>
        <taxon>Dinosauria</taxon>
        <taxon>Saurischia</taxon>
        <taxon>Theropoda</taxon>
        <taxon>Coelurosauria</taxon>
        <taxon>Aves</taxon>
        <taxon>Neognathae</taxon>
        <taxon>Neoaves</taxon>
        <taxon>Telluraves</taxon>
        <taxon>Australaves</taxon>
        <taxon>Passeriformes</taxon>
        <taxon>Dendrocolaptidae</taxon>
        <taxon>Xiphorhynchus</taxon>
    </lineage>
</organism>
<comment type="similarity">
    <text evidence="2">Belongs to the SEC2 family.</text>
</comment>
<protein>
    <submittedName>
        <fullName evidence="6">R3GEF factor</fullName>
    </submittedName>
</protein>
<comment type="caution">
    <text evidence="6">The sequence shown here is derived from an EMBL/GenBank/DDBJ whole genome shotgun (WGS) entry which is preliminary data.</text>
</comment>
<feature type="region of interest" description="Disordered" evidence="4">
    <location>
        <begin position="156"/>
        <end position="190"/>
    </location>
</feature>
<sequence>SQVSLEEESQQQPAVGHWKALMPSKGSEEELEPGCQDAGGVGEAPCTEQLNVSRLRSSSVEIREKGSEFLRDELHKAQKELKLKDKECERLSKVREQLEQELEELTASLFEEAHKMVREANTKQAVAEKQLREARGKIDMLQAEVTALKTLVITSTPSSPNRELHPQLQSPSRAGFRKGHGRNKSTSSALGAASLALAPEPGPRECREVDSILFAEFQAWKESPTLDKSCSFLDRIYREDVGPCLDFSKQELSQLVRVAVEQNTLTIEPVASQPLPVLQVAAEECGGPKKCALSGLTRTCKHRIMLGDSGSYYYISPSCRARITAVCNFFTYIRYIQQGLVRQDVELMFWEVMRLRREMCLAKLGFYPSEM</sequence>
<dbReference type="PANTHER" id="PTHR14430">
    <property type="entry name" value="RABIN3-RELATED"/>
    <property type="match status" value="1"/>
</dbReference>
<evidence type="ECO:0000256" key="1">
    <source>
        <dbReference type="ARBA" id="ARBA00023054"/>
    </source>
</evidence>
<evidence type="ECO:0000313" key="7">
    <source>
        <dbReference type="Proteomes" id="UP000551443"/>
    </source>
</evidence>
<dbReference type="Pfam" id="PF25555">
    <property type="entry name" value="RAB3A-like_C"/>
    <property type="match status" value="1"/>
</dbReference>
<keyword evidence="7" id="KW-1185">Reference proteome</keyword>
<evidence type="ECO:0000256" key="4">
    <source>
        <dbReference type="SAM" id="MobiDB-lite"/>
    </source>
</evidence>
<reference evidence="6 7" key="1">
    <citation type="submission" date="2019-09" db="EMBL/GenBank/DDBJ databases">
        <title>Bird 10,000 Genomes (B10K) Project - Family phase.</title>
        <authorList>
            <person name="Zhang G."/>
        </authorList>
    </citation>
    <scope>NUCLEOTIDE SEQUENCE [LARGE SCALE GENOMIC DNA]</scope>
    <source>
        <strain evidence="6">OUT-0059</strain>
        <tissue evidence="6">Muscle</tissue>
    </source>
</reference>
<dbReference type="AlphaFoldDB" id="A0A7L3P689"/>
<dbReference type="InterPro" id="IPR040351">
    <property type="entry name" value="RAB3IL/RAB3IP/Sec2"/>
</dbReference>
<gene>
    <name evidence="6" type="primary">Rab3il1</name>
    <name evidence="6" type="ORF">XIPELE_R00010</name>
</gene>
<dbReference type="GO" id="GO:0006887">
    <property type="term" value="P:exocytosis"/>
    <property type="evidence" value="ECO:0007669"/>
    <property type="project" value="TreeGrafter"/>
</dbReference>
<feature type="compositionally biased region" description="Polar residues" evidence="4">
    <location>
        <begin position="156"/>
        <end position="172"/>
    </location>
</feature>
<evidence type="ECO:0000313" key="6">
    <source>
        <dbReference type="EMBL" id="NXU84891.1"/>
    </source>
</evidence>
<dbReference type="SUPFAM" id="SSF144284">
    <property type="entry name" value="Sec2 N-terminal region"/>
    <property type="match status" value="1"/>
</dbReference>
<dbReference type="GO" id="GO:0070319">
    <property type="term" value="C:Golgi to plasma membrane transport vesicle"/>
    <property type="evidence" value="ECO:0007669"/>
    <property type="project" value="TreeGrafter"/>
</dbReference>
<keyword evidence="1 3" id="KW-0175">Coiled coil</keyword>
<accession>A0A7L3P689</accession>
<feature type="region of interest" description="Disordered" evidence="4">
    <location>
        <begin position="1"/>
        <end position="44"/>
    </location>
</feature>
<evidence type="ECO:0000256" key="3">
    <source>
        <dbReference type="SAM" id="Coils"/>
    </source>
</evidence>
<feature type="non-terminal residue" evidence="6">
    <location>
        <position position="1"/>
    </location>
</feature>
<feature type="coiled-coil region" evidence="3">
    <location>
        <begin position="67"/>
        <end position="151"/>
    </location>
</feature>
<feature type="domain" description="GDP/GTP exchange factor Sec2 N-terminal" evidence="5">
    <location>
        <begin position="66"/>
        <end position="149"/>
    </location>
</feature>
<name>A0A7L3P689_9DEND</name>
<dbReference type="Pfam" id="PF06428">
    <property type="entry name" value="Sec2p"/>
    <property type="match status" value="1"/>
</dbReference>
<proteinExistence type="inferred from homology"/>
<feature type="non-terminal residue" evidence="6">
    <location>
        <position position="371"/>
    </location>
</feature>
<evidence type="ECO:0000256" key="2">
    <source>
        <dbReference type="ARBA" id="ARBA00025794"/>
    </source>
</evidence>
<dbReference type="Proteomes" id="UP000551443">
    <property type="component" value="Unassembled WGS sequence"/>
</dbReference>
<dbReference type="Gene3D" id="1.20.5.4880">
    <property type="match status" value="1"/>
</dbReference>
<dbReference type="InterPro" id="IPR009449">
    <property type="entry name" value="Sec2_N"/>
</dbReference>
<dbReference type="GO" id="GO:0005085">
    <property type="term" value="F:guanyl-nucleotide exchange factor activity"/>
    <property type="evidence" value="ECO:0007669"/>
    <property type="project" value="InterPro"/>
</dbReference>
<dbReference type="EMBL" id="VZUH01001213">
    <property type="protein sequence ID" value="NXU84891.1"/>
    <property type="molecule type" value="Genomic_DNA"/>
</dbReference>
<dbReference type="CDD" id="cd21069">
    <property type="entry name" value="Rab11BD_RAB3IL1"/>
    <property type="match status" value="1"/>
</dbReference>